<keyword evidence="2" id="KW-1185">Reference proteome</keyword>
<dbReference type="AlphaFoldDB" id="A0AAD2JVB5"/>
<organism evidence="1 2">
    <name type="scientific">Mycena citricolor</name>
    <dbReference type="NCBI Taxonomy" id="2018698"/>
    <lineage>
        <taxon>Eukaryota</taxon>
        <taxon>Fungi</taxon>
        <taxon>Dikarya</taxon>
        <taxon>Basidiomycota</taxon>
        <taxon>Agaricomycotina</taxon>
        <taxon>Agaricomycetes</taxon>
        <taxon>Agaricomycetidae</taxon>
        <taxon>Agaricales</taxon>
        <taxon>Marasmiineae</taxon>
        <taxon>Mycenaceae</taxon>
        <taxon>Mycena</taxon>
    </lineage>
</organism>
<name>A0AAD2JVB5_9AGAR</name>
<protein>
    <submittedName>
        <fullName evidence="1">Uncharacterized protein</fullName>
    </submittedName>
</protein>
<comment type="caution">
    <text evidence="1">The sequence shown here is derived from an EMBL/GenBank/DDBJ whole genome shotgun (WGS) entry which is preliminary data.</text>
</comment>
<reference evidence="1" key="1">
    <citation type="submission" date="2023-11" db="EMBL/GenBank/DDBJ databases">
        <authorList>
            <person name="De Vega J J."/>
            <person name="De Vega J J."/>
        </authorList>
    </citation>
    <scope>NUCLEOTIDE SEQUENCE</scope>
</reference>
<dbReference type="EMBL" id="CAVNYO010000046">
    <property type="protein sequence ID" value="CAK5264024.1"/>
    <property type="molecule type" value="Genomic_DNA"/>
</dbReference>
<evidence type="ECO:0000313" key="1">
    <source>
        <dbReference type="EMBL" id="CAK5264024.1"/>
    </source>
</evidence>
<dbReference type="Proteomes" id="UP001295794">
    <property type="component" value="Unassembled WGS sequence"/>
</dbReference>
<evidence type="ECO:0000313" key="2">
    <source>
        <dbReference type="Proteomes" id="UP001295794"/>
    </source>
</evidence>
<proteinExistence type="predicted"/>
<gene>
    <name evidence="1" type="ORF">MYCIT1_LOCUS3856</name>
</gene>
<accession>A0AAD2JVB5</accession>
<sequence>QATSHRLTPLLEYPYSTTCAIGSRRPHRQKAIRFSLLRAFEPLPGGENVSTGRLSILLKARKDSSL</sequence>
<feature type="non-terminal residue" evidence="1">
    <location>
        <position position="1"/>
    </location>
</feature>